<evidence type="ECO:0000313" key="2">
    <source>
        <dbReference type="EMBL" id="KAJ4838824.1"/>
    </source>
</evidence>
<proteinExistence type="predicted"/>
<protein>
    <submittedName>
        <fullName evidence="2">Uncharacterized protein</fullName>
    </submittedName>
</protein>
<accession>A0A9Q0FY14</accession>
<organism evidence="2 3">
    <name type="scientific">Turnera subulata</name>
    <dbReference type="NCBI Taxonomy" id="218843"/>
    <lineage>
        <taxon>Eukaryota</taxon>
        <taxon>Viridiplantae</taxon>
        <taxon>Streptophyta</taxon>
        <taxon>Embryophyta</taxon>
        <taxon>Tracheophyta</taxon>
        <taxon>Spermatophyta</taxon>
        <taxon>Magnoliopsida</taxon>
        <taxon>eudicotyledons</taxon>
        <taxon>Gunneridae</taxon>
        <taxon>Pentapetalae</taxon>
        <taxon>rosids</taxon>
        <taxon>fabids</taxon>
        <taxon>Malpighiales</taxon>
        <taxon>Passifloraceae</taxon>
        <taxon>Turnera</taxon>
    </lineage>
</organism>
<dbReference type="EMBL" id="JAKUCV010003466">
    <property type="protein sequence ID" value="KAJ4838824.1"/>
    <property type="molecule type" value="Genomic_DNA"/>
</dbReference>
<feature type="region of interest" description="Disordered" evidence="1">
    <location>
        <begin position="1"/>
        <end position="33"/>
    </location>
</feature>
<reference evidence="2" key="2">
    <citation type="journal article" date="2023" name="Plants (Basel)">
        <title>Annotation of the Turnera subulata (Passifloraceae) Draft Genome Reveals the S-Locus Evolved after the Divergence of Turneroideae from Passifloroideae in a Stepwise Manner.</title>
        <authorList>
            <person name="Henning P.M."/>
            <person name="Roalson E.H."/>
            <person name="Mir W."/>
            <person name="McCubbin A.G."/>
            <person name="Shore J.S."/>
        </authorList>
    </citation>
    <scope>NUCLEOTIDE SEQUENCE</scope>
    <source>
        <strain evidence="2">F60SS</strain>
    </source>
</reference>
<gene>
    <name evidence="2" type="ORF">Tsubulata_047699</name>
</gene>
<feature type="region of interest" description="Disordered" evidence="1">
    <location>
        <begin position="48"/>
        <end position="85"/>
    </location>
</feature>
<sequence>SRSGQGRPRRQRRLQSGGEQRRRTGRLGGGLQRRRRLRATLLVGSSAGLQGTASYSLDRRRRRIKEEGRGLGGAAYGGRRRGKVR</sequence>
<evidence type="ECO:0000256" key="1">
    <source>
        <dbReference type="SAM" id="MobiDB-lite"/>
    </source>
</evidence>
<reference evidence="2" key="1">
    <citation type="submission" date="2022-02" db="EMBL/GenBank/DDBJ databases">
        <authorList>
            <person name="Henning P.M."/>
            <person name="McCubbin A.G."/>
            <person name="Shore J.S."/>
        </authorList>
    </citation>
    <scope>NUCLEOTIDE SEQUENCE</scope>
    <source>
        <strain evidence="2">F60SS</strain>
        <tissue evidence="2">Leaves</tissue>
    </source>
</reference>
<evidence type="ECO:0000313" key="3">
    <source>
        <dbReference type="Proteomes" id="UP001141552"/>
    </source>
</evidence>
<name>A0A9Q0FY14_9ROSI</name>
<comment type="caution">
    <text evidence="2">The sequence shown here is derived from an EMBL/GenBank/DDBJ whole genome shotgun (WGS) entry which is preliminary data.</text>
</comment>
<dbReference type="Proteomes" id="UP001141552">
    <property type="component" value="Unassembled WGS sequence"/>
</dbReference>
<dbReference type="AlphaFoldDB" id="A0A9Q0FY14"/>
<feature type="non-terminal residue" evidence="2">
    <location>
        <position position="85"/>
    </location>
</feature>
<keyword evidence="3" id="KW-1185">Reference proteome</keyword>